<dbReference type="EMBL" id="CM023471">
    <property type="protein sequence ID" value="KAH7966731.1"/>
    <property type="molecule type" value="Genomic_DNA"/>
</dbReference>
<evidence type="ECO:0000313" key="2">
    <source>
        <dbReference type="Proteomes" id="UP000821865"/>
    </source>
</evidence>
<keyword evidence="2" id="KW-1185">Reference proteome</keyword>
<proteinExistence type="predicted"/>
<reference evidence="1" key="1">
    <citation type="submission" date="2020-05" db="EMBL/GenBank/DDBJ databases">
        <title>Large-scale comparative analyses of tick genomes elucidate their genetic diversity and vector capacities.</title>
        <authorList>
            <person name="Jia N."/>
            <person name="Wang J."/>
            <person name="Shi W."/>
            <person name="Du L."/>
            <person name="Sun Y."/>
            <person name="Zhan W."/>
            <person name="Jiang J."/>
            <person name="Wang Q."/>
            <person name="Zhang B."/>
            <person name="Ji P."/>
            <person name="Sakyi L.B."/>
            <person name="Cui X."/>
            <person name="Yuan T."/>
            <person name="Jiang B."/>
            <person name="Yang W."/>
            <person name="Lam T.T.-Y."/>
            <person name="Chang Q."/>
            <person name="Ding S."/>
            <person name="Wang X."/>
            <person name="Zhu J."/>
            <person name="Ruan X."/>
            <person name="Zhao L."/>
            <person name="Wei J."/>
            <person name="Que T."/>
            <person name="Du C."/>
            <person name="Cheng J."/>
            <person name="Dai P."/>
            <person name="Han X."/>
            <person name="Huang E."/>
            <person name="Gao Y."/>
            <person name="Liu J."/>
            <person name="Shao H."/>
            <person name="Ye R."/>
            <person name="Li L."/>
            <person name="Wei W."/>
            <person name="Wang X."/>
            <person name="Wang C."/>
            <person name="Yang T."/>
            <person name="Huo Q."/>
            <person name="Li W."/>
            <person name="Guo W."/>
            <person name="Chen H."/>
            <person name="Zhou L."/>
            <person name="Ni X."/>
            <person name="Tian J."/>
            <person name="Zhou Y."/>
            <person name="Sheng Y."/>
            <person name="Liu T."/>
            <person name="Pan Y."/>
            <person name="Xia L."/>
            <person name="Li J."/>
            <person name="Zhao F."/>
            <person name="Cao W."/>
        </authorList>
    </citation>
    <scope>NUCLEOTIDE SEQUENCE</scope>
    <source>
        <strain evidence="1">Dsil-2018</strain>
    </source>
</reference>
<protein>
    <submittedName>
        <fullName evidence="1">Uncharacterized protein</fullName>
    </submittedName>
</protein>
<name>A0ACB8DFB5_DERSI</name>
<accession>A0ACB8DFB5</accession>
<evidence type="ECO:0000313" key="1">
    <source>
        <dbReference type="EMBL" id="KAH7966731.1"/>
    </source>
</evidence>
<gene>
    <name evidence="1" type="ORF">HPB49_019014</name>
</gene>
<organism evidence="1 2">
    <name type="scientific">Dermacentor silvarum</name>
    <name type="common">Tick</name>
    <dbReference type="NCBI Taxonomy" id="543639"/>
    <lineage>
        <taxon>Eukaryota</taxon>
        <taxon>Metazoa</taxon>
        <taxon>Ecdysozoa</taxon>
        <taxon>Arthropoda</taxon>
        <taxon>Chelicerata</taxon>
        <taxon>Arachnida</taxon>
        <taxon>Acari</taxon>
        <taxon>Parasitiformes</taxon>
        <taxon>Ixodida</taxon>
        <taxon>Ixodoidea</taxon>
        <taxon>Ixodidae</taxon>
        <taxon>Rhipicephalinae</taxon>
        <taxon>Dermacentor</taxon>
    </lineage>
</organism>
<sequence>MAVPEVDPSVRPAPSPWRQLFMLVWKNVYVKRLCRRYTTTLLEIVLMVVLLLGIQESSVVREPLIRKGDTIFSPIHPTTFWNTQPDMVQVNQVLYAPADNKYLSRLTREAMKMLSVPDVMGVHSNKELVAAMMRQNRTPVHTVGLYYGNVNPGDKDSVPISLRITFFGGSLPLDVLDGIPAAEKRAAVQGAMLGKLPGFDPDGDDCDIFFERLVCFVAANDIAEDKRSQVLLTSIGEKAYVTLRSLLLPKTPTKYRFNQRKQEPHESIGDFIGLKQLAAMCEYGTFLEQALRDHLIAGLSSDSIRCRLLATPDAELTWDRTCIIVAAMESATRGTQEIVATLSTGTPVDSDVHWHKETAAGQRQAPGGEDTPRVPFRKRLHQRAHKRLRCVIVAVGGTIL</sequence>
<dbReference type="Proteomes" id="UP000821865">
    <property type="component" value="Chromosome 2"/>
</dbReference>
<comment type="caution">
    <text evidence="1">The sequence shown here is derived from an EMBL/GenBank/DDBJ whole genome shotgun (WGS) entry which is preliminary data.</text>
</comment>